<keyword evidence="14" id="KW-1185">Reference proteome</keyword>
<feature type="compositionally biased region" description="Low complexity" evidence="8">
    <location>
        <begin position="540"/>
        <end position="550"/>
    </location>
</feature>
<dbReference type="InterPro" id="IPR036034">
    <property type="entry name" value="PDZ_sf"/>
</dbReference>
<dbReference type="Gene3D" id="2.30.42.10">
    <property type="match status" value="1"/>
</dbReference>
<accession>A0A2A2LMZ0</accession>
<dbReference type="PROSITE" id="PS50106">
    <property type="entry name" value="PDZ"/>
    <property type="match status" value="1"/>
</dbReference>
<feature type="compositionally biased region" description="Polar residues" evidence="8">
    <location>
        <begin position="739"/>
        <end position="751"/>
    </location>
</feature>
<comment type="catalytic activity">
    <reaction evidence="6">
        <text>L-threonyl-[protein] + GDP-beta-L-fucose = 3-O-(alpha-L-fucosyl)-L-threonyl-[protein] + GDP + H(+)</text>
        <dbReference type="Rhea" id="RHEA:70491"/>
        <dbReference type="Rhea" id="RHEA-COMP:11060"/>
        <dbReference type="Rhea" id="RHEA-COMP:17915"/>
        <dbReference type="ChEBI" id="CHEBI:15378"/>
        <dbReference type="ChEBI" id="CHEBI:30013"/>
        <dbReference type="ChEBI" id="CHEBI:57273"/>
        <dbReference type="ChEBI" id="CHEBI:58189"/>
        <dbReference type="ChEBI" id="CHEBI:189631"/>
        <dbReference type="EC" id="2.4.1.221"/>
    </reaction>
    <physiologicalReaction direction="left-to-right" evidence="6">
        <dbReference type="Rhea" id="RHEA:70492"/>
    </physiologicalReaction>
</comment>
<feature type="domain" description="CRIC" evidence="12">
    <location>
        <begin position="108"/>
        <end position="204"/>
    </location>
</feature>
<evidence type="ECO:0000313" key="14">
    <source>
        <dbReference type="Proteomes" id="UP000218231"/>
    </source>
</evidence>
<comment type="similarity">
    <text evidence="1">Belongs to the CNKSR family.</text>
</comment>
<evidence type="ECO:0000256" key="7">
    <source>
        <dbReference type="ARBA" id="ARBA00048647"/>
    </source>
</evidence>
<dbReference type="EMBL" id="LIAE01006559">
    <property type="protein sequence ID" value="PAV87596.1"/>
    <property type="molecule type" value="Genomic_DNA"/>
</dbReference>
<dbReference type="InterPro" id="IPR001849">
    <property type="entry name" value="PH_domain"/>
</dbReference>
<dbReference type="STRING" id="2018661.A0A2A2LMZ0"/>
<evidence type="ECO:0000256" key="6">
    <source>
        <dbReference type="ARBA" id="ARBA00047273"/>
    </source>
</evidence>
<dbReference type="InterPro" id="IPR001478">
    <property type="entry name" value="PDZ"/>
</dbReference>
<dbReference type="Gene3D" id="2.30.29.30">
    <property type="entry name" value="Pleckstrin-homology domain (PH domain)/Phosphotyrosine-binding domain (PTB)"/>
    <property type="match status" value="1"/>
</dbReference>
<dbReference type="InterPro" id="IPR051566">
    <property type="entry name" value="CNKSR"/>
</dbReference>
<dbReference type="Pfam" id="PF00169">
    <property type="entry name" value="PH"/>
    <property type="match status" value="1"/>
</dbReference>
<dbReference type="SUPFAM" id="SSF50729">
    <property type="entry name" value="PH domain-like"/>
    <property type="match status" value="1"/>
</dbReference>
<dbReference type="InterPro" id="IPR017874">
    <property type="entry name" value="CRIC_domain"/>
</dbReference>
<comment type="catalytic activity">
    <reaction evidence="7">
        <text>L-seryl-[protein] + GDP-beta-L-fucose = 3-O-(alpha-L-fucosyl)-L-seryl-[protein] + GDP + H(+)</text>
        <dbReference type="Rhea" id="RHEA:63644"/>
        <dbReference type="Rhea" id="RHEA-COMP:9863"/>
        <dbReference type="Rhea" id="RHEA-COMP:17914"/>
        <dbReference type="ChEBI" id="CHEBI:15378"/>
        <dbReference type="ChEBI" id="CHEBI:29999"/>
        <dbReference type="ChEBI" id="CHEBI:57273"/>
        <dbReference type="ChEBI" id="CHEBI:58189"/>
        <dbReference type="ChEBI" id="CHEBI:189632"/>
        <dbReference type="EC" id="2.4.1.221"/>
    </reaction>
    <physiologicalReaction direction="left-to-right" evidence="7">
        <dbReference type="Rhea" id="RHEA:63645"/>
    </physiologicalReaction>
</comment>
<evidence type="ECO:0000259" key="10">
    <source>
        <dbReference type="PROSITE" id="PS50105"/>
    </source>
</evidence>
<dbReference type="SMART" id="SM00228">
    <property type="entry name" value="PDZ"/>
    <property type="match status" value="1"/>
</dbReference>
<evidence type="ECO:0000259" key="12">
    <source>
        <dbReference type="PROSITE" id="PS51290"/>
    </source>
</evidence>
<feature type="region of interest" description="Disordered" evidence="8">
    <location>
        <begin position="713"/>
        <end position="751"/>
    </location>
</feature>
<protein>
    <recommendedName>
        <fullName evidence="2">peptide-O-fucosyltransferase</fullName>
        <ecNumber evidence="2">2.4.1.221</ecNumber>
    </recommendedName>
</protein>
<gene>
    <name evidence="13" type="ORF">WR25_04813</name>
</gene>
<dbReference type="InterPro" id="IPR011993">
    <property type="entry name" value="PH-like_dom_sf"/>
</dbReference>
<dbReference type="InterPro" id="IPR013761">
    <property type="entry name" value="SAM/pointed_sf"/>
</dbReference>
<dbReference type="SMART" id="SM00233">
    <property type="entry name" value="PH"/>
    <property type="match status" value="1"/>
</dbReference>
<sequence length="1155" mass="132573">MPLGQLFPSPSSIKEKQPSLKDDSAVSFVNYVNGWNGKHIAKWIEGLGDSMNPYLVLVRDHIRNGKQLCTVDMEYLLSIGICALGPRKMIQQAIELLLYFCYEAPTENLQTLAMKVRIACNNVIAQFGLSMKLKEKAVRRADIISILNIITCAVSQLSEDVKRFIFWLDRSPFDEQDKYMEIRKTTTELIWTIKCTELRELCEQLIRSDDPLVICTNYMQRAVLRRYDENINWGLNLQSSYRGVHVISEIKVGSPADLCGRIDAGDEIMIINGKTVIGWDLSRVVNRIAAADKELQLVVNKRPRDALPKVNNKVSTPKQPTRPLVKIAPGNQATNTTEDKGINPMAPFIGKADFPVERRRSTSAISEYYVIAEIKEKAKLTRRASIQAKRSTRRRIGKDLHSHIESDLLELIRPAITAEEEERVVRRARTMRHQPDGYVRSFIDNRLVQDVDEDCINEHIPISMKCPTEFAQIVVVEPDELQALNVSSPNIADSEWTAPINEHARSRIQLDAAASMERPSAVPSRITSSMEDSLYGMLPSPSASSVHSGSTTPAGTGNTHLPLDYHSDDAPSTPLTPGGRYATEKIFEGWLRRRKTNSELSAHEVTNKWPKCWMSLRGPFLYIYANQFSKKPEFTINIARCNVLESTDLKTSKKFVFRISRPPIEYHFSCYNCGDMKNWMQKIAFASAVYGGQTRSTSQSVSQVAAHRLSDSSDDPLHYNTLTGMPGKTGDHPHDSPKSIPTTVVHSPSYSSSTLPRPNLLPSLNIEKRYLIYDTNHGEGFNLRRDVYMRIANTVRFLRESGENFILVLPPWGPMVHWREELMRLKWAEFFDTPSLNHFVPVMEFDAFVDEAFRSEDYPHSMIDVIIYLQHYKEGWGTEYKLKHDKRECLNNAEKLFKKDEDDGLWRSWFFSYYQVRAKHFECISIQGDAKSLAEMILSEYENENVIWIDRTETILHHNYGDANYWKARRSMRYNKTLVEAANEFRQLDSTDEKDDTVLPENWWEEKPKRSSKGGNYLCAHWRRRDFVRAHDKDVPSIEETAKQLNSIAKRENLEKIFIATDSEPEDIAELEKLLKYPLVTNKNDKGFNEGQAAIVEQWICAHAGYFIGTHHSTFSFRIQEDREIIGFPENKTFNRLCPYADKSCERPSLWKIEY</sequence>
<feature type="region of interest" description="Disordered" evidence="8">
    <location>
        <begin position="537"/>
        <end position="578"/>
    </location>
</feature>
<name>A0A2A2LMZ0_9BILA</name>
<dbReference type="GO" id="GO:0046922">
    <property type="term" value="F:peptide-O-fucosyltransferase activity"/>
    <property type="evidence" value="ECO:0007669"/>
    <property type="project" value="UniProtKB-EC"/>
</dbReference>
<reference evidence="13 14" key="1">
    <citation type="journal article" date="2017" name="Curr. Biol.">
        <title>Genome architecture and evolution of a unichromosomal asexual nematode.</title>
        <authorList>
            <person name="Fradin H."/>
            <person name="Zegar C."/>
            <person name="Gutwein M."/>
            <person name="Lucas J."/>
            <person name="Kovtun M."/>
            <person name="Corcoran D."/>
            <person name="Baugh L.R."/>
            <person name="Kiontke K."/>
            <person name="Gunsalus K."/>
            <person name="Fitch D.H."/>
            <person name="Piano F."/>
        </authorList>
    </citation>
    <scope>NUCLEOTIDE SEQUENCE [LARGE SCALE GENOMIC DNA]</scope>
    <source>
        <strain evidence="13">PF1309</strain>
    </source>
</reference>
<dbReference type="InterPro" id="IPR019378">
    <property type="entry name" value="GDP-Fuc_O-FucTrfase"/>
</dbReference>
<evidence type="ECO:0000256" key="4">
    <source>
        <dbReference type="ARBA" id="ARBA00023253"/>
    </source>
</evidence>
<dbReference type="SMART" id="SM00454">
    <property type="entry name" value="SAM"/>
    <property type="match status" value="1"/>
</dbReference>
<dbReference type="Pfam" id="PF10250">
    <property type="entry name" value="O-FucT"/>
    <property type="match status" value="1"/>
</dbReference>
<dbReference type="SUPFAM" id="SSF50156">
    <property type="entry name" value="PDZ domain-like"/>
    <property type="match status" value="1"/>
</dbReference>
<feature type="domain" description="PDZ" evidence="11">
    <location>
        <begin position="221"/>
        <end position="303"/>
    </location>
</feature>
<dbReference type="CDD" id="cd11298">
    <property type="entry name" value="O-FucT-2"/>
    <property type="match status" value="1"/>
</dbReference>
<evidence type="ECO:0000256" key="1">
    <source>
        <dbReference type="ARBA" id="ARBA00009498"/>
    </source>
</evidence>
<evidence type="ECO:0000256" key="2">
    <source>
        <dbReference type="ARBA" id="ARBA00012196"/>
    </source>
</evidence>
<evidence type="ECO:0000256" key="5">
    <source>
        <dbReference type="ARBA" id="ARBA00023277"/>
    </source>
</evidence>
<dbReference type="InterPro" id="IPR001660">
    <property type="entry name" value="SAM"/>
</dbReference>
<dbReference type="Gene3D" id="3.40.50.11350">
    <property type="match status" value="1"/>
</dbReference>
<dbReference type="OrthoDB" id="422368at2759"/>
<dbReference type="Pfam" id="PF10534">
    <property type="entry name" value="CRIC_ras_sig"/>
    <property type="match status" value="1"/>
</dbReference>
<dbReference type="AlphaFoldDB" id="A0A2A2LMZ0"/>
<evidence type="ECO:0000259" key="9">
    <source>
        <dbReference type="PROSITE" id="PS50003"/>
    </source>
</evidence>
<evidence type="ECO:0000256" key="8">
    <source>
        <dbReference type="SAM" id="MobiDB-lite"/>
    </source>
</evidence>
<keyword evidence="3" id="KW-0808">Transferase</keyword>
<keyword evidence="4" id="KW-0294">Fucose metabolism</keyword>
<dbReference type="PROSITE" id="PS51290">
    <property type="entry name" value="CRIC"/>
    <property type="match status" value="1"/>
</dbReference>
<comment type="caution">
    <text evidence="13">The sequence shown here is derived from an EMBL/GenBank/DDBJ whole genome shotgun (WGS) entry which is preliminary data.</text>
</comment>
<feature type="domain" description="SAM" evidence="10">
    <location>
        <begin position="35"/>
        <end position="100"/>
    </location>
</feature>
<dbReference type="PANTHER" id="PTHR12844">
    <property type="entry name" value="CONNECTOR ENCHANCER OF KINASE SUPPRESSOR OF RAS"/>
    <property type="match status" value="1"/>
</dbReference>
<evidence type="ECO:0000259" key="11">
    <source>
        <dbReference type="PROSITE" id="PS50106"/>
    </source>
</evidence>
<dbReference type="EC" id="2.4.1.221" evidence="2"/>
<dbReference type="PROSITE" id="PS50105">
    <property type="entry name" value="SAM_DOMAIN"/>
    <property type="match status" value="1"/>
</dbReference>
<evidence type="ECO:0000313" key="13">
    <source>
        <dbReference type="EMBL" id="PAV87596.1"/>
    </source>
</evidence>
<proteinExistence type="inferred from homology"/>
<dbReference type="Proteomes" id="UP000218231">
    <property type="component" value="Unassembled WGS sequence"/>
</dbReference>
<dbReference type="GO" id="GO:0006004">
    <property type="term" value="P:fucose metabolic process"/>
    <property type="evidence" value="ECO:0007669"/>
    <property type="project" value="UniProtKB-KW"/>
</dbReference>
<dbReference type="PROSITE" id="PS50003">
    <property type="entry name" value="PH_DOMAIN"/>
    <property type="match status" value="1"/>
</dbReference>
<keyword evidence="5" id="KW-0119">Carbohydrate metabolism</keyword>
<dbReference type="Gene3D" id="3.40.50.11340">
    <property type="match status" value="1"/>
</dbReference>
<dbReference type="SUPFAM" id="SSF47769">
    <property type="entry name" value="SAM/Pointed domain"/>
    <property type="match status" value="1"/>
</dbReference>
<dbReference type="Pfam" id="PF00595">
    <property type="entry name" value="PDZ"/>
    <property type="match status" value="1"/>
</dbReference>
<dbReference type="Gene3D" id="1.10.150.50">
    <property type="entry name" value="Transcription Factor, Ets-1"/>
    <property type="match status" value="1"/>
</dbReference>
<organism evidence="13 14">
    <name type="scientific">Diploscapter pachys</name>
    <dbReference type="NCBI Taxonomy" id="2018661"/>
    <lineage>
        <taxon>Eukaryota</taxon>
        <taxon>Metazoa</taxon>
        <taxon>Ecdysozoa</taxon>
        <taxon>Nematoda</taxon>
        <taxon>Chromadorea</taxon>
        <taxon>Rhabditida</taxon>
        <taxon>Rhabditina</taxon>
        <taxon>Rhabditomorpha</taxon>
        <taxon>Rhabditoidea</taxon>
        <taxon>Rhabditidae</taxon>
        <taxon>Diploscapter</taxon>
    </lineage>
</organism>
<evidence type="ECO:0000256" key="3">
    <source>
        <dbReference type="ARBA" id="ARBA00022679"/>
    </source>
</evidence>
<dbReference type="PANTHER" id="PTHR12844:SF42">
    <property type="entry name" value="CONNECTOR ENHANCER OF KSR PROTEIN CNK"/>
    <property type="match status" value="1"/>
</dbReference>
<feature type="domain" description="PH" evidence="9">
    <location>
        <begin position="584"/>
        <end position="688"/>
    </location>
</feature>